<evidence type="ECO:0000313" key="14">
    <source>
        <dbReference type="EMBL" id="MDA4847956.1"/>
    </source>
</evidence>
<name>A0ABT4VTB4_9HYPH</name>
<dbReference type="Pfam" id="PF00383">
    <property type="entry name" value="dCMP_cyt_deam_1"/>
    <property type="match status" value="1"/>
</dbReference>
<evidence type="ECO:0000256" key="7">
    <source>
        <dbReference type="ARBA" id="ARBA00022801"/>
    </source>
</evidence>
<accession>A0ABT4VTB4</accession>
<evidence type="ECO:0000256" key="8">
    <source>
        <dbReference type="ARBA" id="ARBA00022833"/>
    </source>
</evidence>
<dbReference type="GO" id="GO:0004126">
    <property type="term" value="F:cytidine deaminase activity"/>
    <property type="evidence" value="ECO:0007669"/>
    <property type="project" value="UniProtKB-EC"/>
</dbReference>
<evidence type="ECO:0000259" key="13">
    <source>
        <dbReference type="PROSITE" id="PS51747"/>
    </source>
</evidence>
<evidence type="ECO:0000256" key="3">
    <source>
        <dbReference type="ARBA" id="ARBA00006576"/>
    </source>
</evidence>
<gene>
    <name evidence="14" type="ORF">OOZ53_21540</name>
</gene>
<proteinExistence type="inferred from homology"/>
<reference evidence="14" key="1">
    <citation type="submission" date="2022-11" db="EMBL/GenBank/DDBJ databases">
        <title>Hoeflea poritis sp. nov., isolated from scleractinian coral Porites lutea.</title>
        <authorList>
            <person name="Zhang G."/>
            <person name="Wei Q."/>
            <person name="Cai L."/>
        </authorList>
    </citation>
    <scope>NUCLEOTIDE SEQUENCE</scope>
    <source>
        <strain evidence="14">E7-10</strain>
    </source>
</reference>
<dbReference type="InterPro" id="IPR002125">
    <property type="entry name" value="CMP_dCMP_dom"/>
</dbReference>
<dbReference type="EC" id="3.5.4.5" evidence="4 12"/>
<comment type="similarity">
    <text evidence="3 12">Belongs to the cytidine and deoxycytidylate deaminase family.</text>
</comment>
<dbReference type="CDD" id="cd01283">
    <property type="entry name" value="cytidine_deaminase"/>
    <property type="match status" value="1"/>
</dbReference>
<organism evidence="14 15">
    <name type="scientific">Hoeflea poritis</name>
    <dbReference type="NCBI Taxonomy" id="2993659"/>
    <lineage>
        <taxon>Bacteria</taxon>
        <taxon>Pseudomonadati</taxon>
        <taxon>Pseudomonadota</taxon>
        <taxon>Alphaproteobacteria</taxon>
        <taxon>Hyphomicrobiales</taxon>
        <taxon>Rhizobiaceae</taxon>
        <taxon>Hoeflea</taxon>
    </lineage>
</organism>
<comment type="cofactor">
    <cofactor evidence="1 12">
        <name>Zn(2+)</name>
        <dbReference type="ChEBI" id="CHEBI:29105"/>
    </cofactor>
</comment>
<comment type="catalytic activity">
    <reaction evidence="11 12">
        <text>cytidine + H2O + H(+) = uridine + NH4(+)</text>
        <dbReference type="Rhea" id="RHEA:16069"/>
        <dbReference type="ChEBI" id="CHEBI:15377"/>
        <dbReference type="ChEBI" id="CHEBI:15378"/>
        <dbReference type="ChEBI" id="CHEBI:16704"/>
        <dbReference type="ChEBI" id="CHEBI:17562"/>
        <dbReference type="ChEBI" id="CHEBI:28938"/>
        <dbReference type="EC" id="3.5.4.5"/>
    </reaction>
</comment>
<evidence type="ECO:0000256" key="11">
    <source>
        <dbReference type="ARBA" id="ARBA00049558"/>
    </source>
</evidence>
<dbReference type="PANTHER" id="PTHR11644:SF2">
    <property type="entry name" value="CYTIDINE DEAMINASE"/>
    <property type="match status" value="1"/>
</dbReference>
<keyword evidence="6 12" id="KW-0479">Metal-binding</keyword>
<dbReference type="RefSeq" id="WP_271091798.1">
    <property type="nucleotide sequence ID" value="NZ_JAPJZH010000017.1"/>
</dbReference>
<evidence type="ECO:0000256" key="6">
    <source>
        <dbReference type="ARBA" id="ARBA00022723"/>
    </source>
</evidence>
<dbReference type="PROSITE" id="PS51747">
    <property type="entry name" value="CYT_DCMP_DEAMINASES_2"/>
    <property type="match status" value="1"/>
</dbReference>
<dbReference type="PROSITE" id="PS00903">
    <property type="entry name" value="CYT_DCMP_DEAMINASES_1"/>
    <property type="match status" value="1"/>
</dbReference>
<evidence type="ECO:0000256" key="10">
    <source>
        <dbReference type="ARBA" id="ARBA00049252"/>
    </source>
</evidence>
<dbReference type="Gene3D" id="3.40.140.10">
    <property type="entry name" value="Cytidine Deaminase, domain 2"/>
    <property type="match status" value="1"/>
</dbReference>
<evidence type="ECO:0000256" key="12">
    <source>
        <dbReference type="RuleBase" id="RU364006"/>
    </source>
</evidence>
<keyword evidence="15" id="KW-1185">Reference proteome</keyword>
<keyword evidence="7 12" id="KW-0378">Hydrolase</keyword>
<evidence type="ECO:0000256" key="4">
    <source>
        <dbReference type="ARBA" id="ARBA00012783"/>
    </source>
</evidence>
<evidence type="ECO:0000256" key="2">
    <source>
        <dbReference type="ARBA" id="ARBA00003949"/>
    </source>
</evidence>
<evidence type="ECO:0000256" key="9">
    <source>
        <dbReference type="ARBA" id="ARBA00032005"/>
    </source>
</evidence>
<dbReference type="PANTHER" id="PTHR11644">
    <property type="entry name" value="CYTIDINE DEAMINASE"/>
    <property type="match status" value="1"/>
</dbReference>
<dbReference type="NCBIfam" id="NF004064">
    <property type="entry name" value="PRK05578.1"/>
    <property type="match status" value="1"/>
</dbReference>
<dbReference type="EMBL" id="JAPJZH010000017">
    <property type="protein sequence ID" value="MDA4847956.1"/>
    <property type="molecule type" value="Genomic_DNA"/>
</dbReference>
<comment type="catalytic activity">
    <reaction evidence="10 12">
        <text>2'-deoxycytidine + H2O + H(+) = 2'-deoxyuridine + NH4(+)</text>
        <dbReference type="Rhea" id="RHEA:13433"/>
        <dbReference type="ChEBI" id="CHEBI:15377"/>
        <dbReference type="ChEBI" id="CHEBI:15378"/>
        <dbReference type="ChEBI" id="CHEBI:15698"/>
        <dbReference type="ChEBI" id="CHEBI:16450"/>
        <dbReference type="ChEBI" id="CHEBI:28938"/>
        <dbReference type="EC" id="3.5.4.5"/>
    </reaction>
</comment>
<keyword evidence="8 12" id="KW-0862">Zinc</keyword>
<evidence type="ECO:0000256" key="1">
    <source>
        <dbReference type="ARBA" id="ARBA00001947"/>
    </source>
</evidence>
<dbReference type="SUPFAM" id="SSF53927">
    <property type="entry name" value="Cytidine deaminase-like"/>
    <property type="match status" value="1"/>
</dbReference>
<dbReference type="InterPro" id="IPR050202">
    <property type="entry name" value="Cyt/Deoxycyt_deaminase"/>
</dbReference>
<dbReference type="InterPro" id="IPR016192">
    <property type="entry name" value="APOBEC/CMP_deaminase_Zn-bd"/>
</dbReference>
<comment type="function">
    <text evidence="2 12">This enzyme scavenges exogenous and endogenous cytidine and 2'-deoxycytidine for UMP synthesis.</text>
</comment>
<evidence type="ECO:0000313" key="15">
    <source>
        <dbReference type="Proteomes" id="UP001148313"/>
    </source>
</evidence>
<comment type="caution">
    <text evidence="14">The sequence shown here is derived from an EMBL/GenBank/DDBJ whole genome shotgun (WGS) entry which is preliminary data.</text>
</comment>
<sequence length="130" mass="13923">MSEDLFIAARDAMRRCHAPYSEFPVGAALRADDGKIYTGANIEVASYPEGWCAETTAIGHMVMAGGLEIREVAVIAEKMAACTPCGGCRQRLAEFAGPETKIHLCDQNGIVKTVTLGELLPYAFDADALK</sequence>
<feature type="domain" description="CMP/dCMP-type deaminase" evidence="13">
    <location>
        <begin position="1"/>
        <end position="127"/>
    </location>
</feature>
<protein>
    <recommendedName>
        <fullName evidence="5 12">Cytidine deaminase</fullName>
        <ecNumber evidence="4 12">3.5.4.5</ecNumber>
    </recommendedName>
    <alternativeName>
        <fullName evidence="9 12">Cytidine aminohydrolase</fullName>
    </alternativeName>
</protein>
<evidence type="ECO:0000256" key="5">
    <source>
        <dbReference type="ARBA" id="ARBA00018266"/>
    </source>
</evidence>
<dbReference type="InterPro" id="IPR016193">
    <property type="entry name" value="Cytidine_deaminase-like"/>
</dbReference>
<dbReference type="InterPro" id="IPR006262">
    <property type="entry name" value="Cyt_deam_tetra"/>
</dbReference>
<dbReference type="Proteomes" id="UP001148313">
    <property type="component" value="Unassembled WGS sequence"/>
</dbReference>
<dbReference type="NCBIfam" id="TIGR01354">
    <property type="entry name" value="cyt_deam_tetra"/>
    <property type="match status" value="1"/>
</dbReference>